<keyword evidence="2" id="KW-1185">Reference proteome</keyword>
<dbReference type="Proteomes" id="UP000070155">
    <property type="component" value="Unassembled WGS sequence"/>
</dbReference>
<protein>
    <submittedName>
        <fullName evidence="1">Uncharacterized protein</fullName>
    </submittedName>
</protein>
<sequence length="129" mass="14874">MDILTELEIKCPVRYEDYKEGIEMFKKLFRGIVSFVRYLFYVGNGGRFGRDLCSLYRESSFGWVWPTTYIRGGGHCWLDPELRDKTMMLYVETVFGWGSPRAGAVGEASSAMEKSKGQNQNFLCIHMNT</sequence>
<evidence type="ECO:0000313" key="1">
    <source>
        <dbReference type="EMBL" id="KXA94678.1"/>
    </source>
</evidence>
<gene>
    <name evidence="1" type="ORF">AKJ36_02445</name>
</gene>
<evidence type="ECO:0000313" key="2">
    <source>
        <dbReference type="Proteomes" id="UP000070155"/>
    </source>
</evidence>
<comment type="caution">
    <text evidence="1">The sequence shown here is derived from an EMBL/GenBank/DDBJ whole genome shotgun (WGS) entry which is preliminary data.</text>
</comment>
<dbReference type="EMBL" id="LHXQ01000034">
    <property type="protein sequence ID" value="KXA94678.1"/>
    <property type="molecule type" value="Genomic_DNA"/>
</dbReference>
<name>A0A133UKG4_9EURY</name>
<reference evidence="1 2" key="1">
    <citation type="journal article" date="2016" name="Sci. Rep.">
        <title>Metabolic traits of an uncultured archaeal lineage -MSBL1- from brine pools of the Red Sea.</title>
        <authorList>
            <person name="Mwirichia R."/>
            <person name="Alam I."/>
            <person name="Rashid M."/>
            <person name="Vinu M."/>
            <person name="Ba-Alawi W."/>
            <person name="Anthony Kamau A."/>
            <person name="Kamanda Ngugi D."/>
            <person name="Goker M."/>
            <person name="Klenk H.P."/>
            <person name="Bajic V."/>
            <person name="Stingl U."/>
        </authorList>
    </citation>
    <scope>NUCLEOTIDE SEQUENCE [LARGE SCALE GENOMIC DNA]</scope>
    <source>
        <strain evidence="1">SCGC-AAA259I07</strain>
    </source>
</reference>
<proteinExistence type="predicted"/>
<organism evidence="1 2">
    <name type="scientific">candidate division MSBL1 archaeon SCGC-AAA259I07</name>
    <dbReference type="NCBI Taxonomy" id="1698266"/>
    <lineage>
        <taxon>Archaea</taxon>
        <taxon>Methanobacteriati</taxon>
        <taxon>Methanobacteriota</taxon>
        <taxon>candidate division MSBL1</taxon>
    </lineage>
</organism>
<accession>A0A133UKG4</accession>
<dbReference type="AlphaFoldDB" id="A0A133UKG4"/>